<name>A0A2Z3H518_9BACT</name>
<gene>
    <name evidence="2" type="ORF">C1280_36175</name>
</gene>
<dbReference type="Proteomes" id="UP000245802">
    <property type="component" value="Chromosome"/>
</dbReference>
<dbReference type="InterPro" id="IPR024775">
    <property type="entry name" value="DinB-like"/>
</dbReference>
<accession>A0A2Z3H518</accession>
<dbReference type="AlphaFoldDB" id="A0A2Z3H518"/>
<organism evidence="2 3">
    <name type="scientific">Gemmata obscuriglobus</name>
    <dbReference type="NCBI Taxonomy" id="114"/>
    <lineage>
        <taxon>Bacteria</taxon>
        <taxon>Pseudomonadati</taxon>
        <taxon>Planctomycetota</taxon>
        <taxon>Planctomycetia</taxon>
        <taxon>Gemmatales</taxon>
        <taxon>Gemmataceae</taxon>
        <taxon>Gemmata</taxon>
    </lineage>
</organism>
<dbReference type="Pfam" id="PF12867">
    <property type="entry name" value="DinB_2"/>
    <property type="match status" value="1"/>
</dbReference>
<sequence length="164" mass="18173">MSRLMDALEQIDFARRYTRERAVSVPPGDWFTVTPGSVSHIAWQVGHLASSEYRLCLARLRPRTAADEALIPDAFIAMFGREALPAAVTGYTAEQILTVFDAVHARVMEDLPAYPDADLDLAPLAAHPLFGTRLGALRYAPLHEMIHCGQVALLRRMLGHAPIW</sequence>
<dbReference type="EMBL" id="CP025958">
    <property type="protein sequence ID" value="AWM41899.1"/>
    <property type="molecule type" value="Genomic_DNA"/>
</dbReference>
<proteinExistence type="predicted"/>
<dbReference type="RefSeq" id="WP_033198392.1">
    <property type="nucleotide sequence ID" value="NZ_CP025958.1"/>
</dbReference>
<dbReference type="KEGG" id="gog:C1280_36175"/>
<dbReference type="SUPFAM" id="SSF109854">
    <property type="entry name" value="DinB/YfiT-like putative metalloenzymes"/>
    <property type="match status" value="1"/>
</dbReference>
<dbReference type="InterPro" id="IPR034660">
    <property type="entry name" value="DinB/YfiT-like"/>
</dbReference>
<evidence type="ECO:0000259" key="1">
    <source>
        <dbReference type="Pfam" id="PF12867"/>
    </source>
</evidence>
<dbReference type="OrthoDB" id="287241at2"/>
<feature type="domain" description="DinB-like" evidence="1">
    <location>
        <begin position="10"/>
        <end position="151"/>
    </location>
</feature>
<dbReference type="Gene3D" id="1.20.120.450">
    <property type="entry name" value="dinb family like domain"/>
    <property type="match status" value="1"/>
</dbReference>
<evidence type="ECO:0000313" key="2">
    <source>
        <dbReference type="EMBL" id="AWM41899.1"/>
    </source>
</evidence>
<reference evidence="2 3" key="1">
    <citation type="submission" date="2018-01" db="EMBL/GenBank/DDBJ databases">
        <title>G. obscuriglobus.</title>
        <authorList>
            <person name="Franke J."/>
            <person name="Blomberg W."/>
            <person name="Selmecki A."/>
        </authorList>
    </citation>
    <scope>NUCLEOTIDE SEQUENCE [LARGE SCALE GENOMIC DNA]</scope>
    <source>
        <strain evidence="2 3">DSM 5831</strain>
    </source>
</reference>
<protein>
    <submittedName>
        <fullName evidence="2">DinB family protein</fullName>
    </submittedName>
</protein>
<evidence type="ECO:0000313" key="3">
    <source>
        <dbReference type="Proteomes" id="UP000245802"/>
    </source>
</evidence>
<keyword evidence="3" id="KW-1185">Reference proteome</keyword>